<evidence type="ECO:0000313" key="5">
    <source>
        <dbReference type="EMBL" id="RDH45577.1"/>
    </source>
</evidence>
<feature type="active site" evidence="2">
    <location>
        <position position="656"/>
    </location>
</feature>
<dbReference type="InterPro" id="IPR008269">
    <property type="entry name" value="Lon_proteolytic"/>
</dbReference>
<dbReference type="InterPro" id="IPR041699">
    <property type="entry name" value="AAA_32"/>
</dbReference>
<feature type="domain" description="Lon proteolytic" evidence="4">
    <location>
        <begin position="566"/>
        <end position="761"/>
    </location>
</feature>
<name>A0A4P9VSE1_9GAMM</name>
<dbReference type="Proteomes" id="UP000257039">
    <property type="component" value="Unassembled WGS sequence"/>
</dbReference>
<evidence type="ECO:0000256" key="2">
    <source>
        <dbReference type="PROSITE-ProRule" id="PRU01122"/>
    </source>
</evidence>
<keyword evidence="1 2" id="KW-0645">Protease</keyword>
<dbReference type="GO" id="GO:0005524">
    <property type="term" value="F:ATP binding"/>
    <property type="evidence" value="ECO:0007669"/>
    <property type="project" value="UniProtKB-KW"/>
</dbReference>
<comment type="caution">
    <text evidence="5">The sequence shown here is derived from an EMBL/GenBank/DDBJ whole genome shotgun (WGS) entry which is preliminary data.</text>
</comment>
<organism evidence="5 6">
    <name type="scientific">Zooshikella ganghwensis</name>
    <dbReference type="NCBI Taxonomy" id="202772"/>
    <lineage>
        <taxon>Bacteria</taxon>
        <taxon>Pseudomonadati</taxon>
        <taxon>Pseudomonadota</taxon>
        <taxon>Gammaproteobacteria</taxon>
        <taxon>Oceanospirillales</taxon>
        <taxon>Zooshikellaceae</taxon>
        <taxon>Zooshikella</taxon>
    </lineage>
</organism>
<dbReference type="Gene3D" id="3.40.50.300">
    <property type="entry name" value="P-loop containing nucleotide triphosphate hydrolases"/>
    <property type="match status" value="2"/>
</dbReference>
<dbReference type="EC" id="3.4.21.53" evidence="2"/>
<dbReference type="PANTHER" id="PTHR10046">
    <property type="entry name" value="ATP DEPENDENT LON PROTEASE FAMILY MEMBER"/>
    <property type="match status" value="1"/>
</dbReference>
<gene>
    <name evidence="5" type="ORF">B9G39_20165</name>
</gene>
<dbReference type="AlphaFoldDB" id="A0A4P9VSE1"/>
<dbReference type="SUPFAM" id="SSF52540">
    <property type="entry name" value="P-loop containing nucleoside triphosphate hydrolases"/>
    <property type="match status" value="1"/>
</dbReference>
<accession>A0A4P9VSE1</accession>
<dbReference type="PROSITE" id="PS51786">
    <property type="entry name" value="LON_PROTEOLYTIC"/>
    <property type="match status" value="1"/>
</dbReference>
<proteinExistence type="inferred from homology"/>
<comment type="catalytic activity">
    <reaction evidence="2">
        <text>Hydrolysis of proteins in presence of ATP.</text>
        <dbReference type="EC" id="3.4.21.53"/>
    </reaction>
</comment>
<evidence type="ECO:0000256" key="1">
    <source>
        <dbReference type="ARBA" id="ARBA00022670"/>
    </source>
</evidence>
<dbReference type="InterPro" id="IPR014721">
    <property type="entry name" value="Ribsml_uS5_D2-typ_fold_subgr"/>
</dbReference>
<protein>
    <recommendedName>
        <fullName evidence="2">endopeptidase La</fullName>
        <ecNumber evidence="2">3.4.21.53</ecNumber>
    </recommendedName>
</protein>
<dbReference type="RefSeq" id="WP_094788517.1">
    <property type="nucleotide sequence ID" value="NZ_NDXW01000001.1"/>
</dbReference>
<dbReference type="Gene3D" id="1.10.8.60">
    <property type="match status" value="1"/>
</dbReference>
<dbReference type="EMBL" id="NDXW01000001">
    <property type="protein sequence ID" value="RDH45577.1"/>
    <property type="molecule type" value="Genomic_DNA"/>
</dbReference>
<dbReference type="GO" id="GO:0006508">
    <property type="term" value="P:proteolysis"/>
    <property type="evidence" value="ECO:0007669"/>
    <property type="project" value="UniProtKB-KW"/>
</dbReference>
<reference evidence="5 6" key="1">
    <citation type="submission" date="2017-04" db="EMBL/GenBank/DDBJ databases">
        <title>Draft genome sequence of Zooshikella ganghwensis VG4 isolated from Red Sea sediments.</title>
        <authorList>
            <person name="Rehman Z."/>
            <person name="Alam I."/>
            <person name="Kamau A."/>
            <person name="Bajic V."/>
            <person name="Leiknes T."/>
        </authorList>
    </citation>
    <scope>NUCLEOTIDE SEQUENCE [LARGE SCALE GENOMIC DNA]</scope>
    <source>
        <strain evidence="5 6">VG4</strain>
    </source>
</reference>
<sequence>MANKKSPDRFKLPASAIHTFITDKDFPFANTSKIKPFVGILGQDRAIAALHFGVGIPHSGYNLFVMGESGTGRSSYVLEFLQREAKRKPAPPDHIYVNNFNDIRNPIALELPPGEGQILKKDIDQLTDNLLATFPAVFEHPSYQQQKSNIELEFNQRYDKAIDTVERAAHKHNVALYRDTTTISFTPMREGKTLDEVEFAQLPELEREHFHQTIGQLEELLNESLLSLPQWKRESNDKLRKLNRKTINRALAPLIRPLKEKYRIIPGVIHYLEQMQEQLHTIVVEQLADEETPRNDAEKKAALNELLSPNLLVTHIPEAGAPVIHESHPSYKNLFGRIEYINDQGTMITNYQQICPGSLHKANGGYLIIEADKLLTEPFVWEALKRALKDKQLRMESAYADLGVINTITLSPATLPLNIKVILVGTREIYYLLEELDADFRKMFRVLVDFDERIPLNSDSLEAFAALMQTFINREGYSPLSSAAVARLANHSARLISSKHHLSARFRDIFDLLCEAEYIRSLTDEKLIEENHIEQALAAQEHRTNRISLLIREQMLDDTIIINTEGKSVGKVNGLTVLDTGNTSFGTPARITATVFPGSQGVVDIEREVNLGQSIHSKGVMILAGYLGYMYARHFPLAISANIAIEQSYGFIDGDSASLAELCCLISALTRIPLRQCFALTGSVSQYGDVQAVGGVNEKIEGFFELCNARGLSHQQGVIIPRSNVKNLVLKKSVINAVEDNKFHIYAVETVNQALEILTGREVGHQDSRGTFPANTVNGIAIAKLHEMALAATLNGNDNTLKSKSKKIIPSPPVAGSDHESQDQ</sequence>
<keyword evidence="2" id="KW-0720">Serine protease</keyword>
<dbReference type="Gene3D" id="3.30.230.10">
    <property type="match status" value="1"/>
</dbReference>
<feature type="region of interest" description="Disordered" evidence="3">
    <location>
        <begin position="801"/>
        <end position="824"/>
    </location>
</feature>
<comment type="similarity">
    <text evidence="2">Belongs to the peptidase S16 family.</text>
</comment>
<dbReference type="InterPro" id="IPR020568">
    <property type="entry name" value="Ribosomal_Su5_D2-typ_SF"/>
</dbReference>
<evidence type="ECO:0000313" key="6">
    <source>
        <dbReference type="Proteomes" id="UP000257039"/>
    </source>
</evidence>
<dbReference type="InterPro" id="IPR046843">
    <property type="entry name" value="LonB_AAA-LID"/>
</dbReference>
<evidence type="ECO:0000256" key="3">
    <source>
        <dbReference type="SAM" id="MobiDB-lite"/>
    </source>
</evidence>
<dbReference type="SUPFAM" id="SSF54211">
    <property type="entry name" value="Ribosomal protein S5 domain 2-like"/>
    <property type="match status" value="1"/>
</dbReference>
<dbReference type="InterPro" id="IPR027417">
    <property type="entry name" value="P-loop_NTPase"/>
</dbReference>
<keyword evidence="5" id="KW-0547">Nucleotide-binding</keyword>
<evidence type="ECO:0000259" key="4">
    <source>
        <dbReference type="PROSITE" id="PS51786"/>
    </source>
</evidence>
<dbReference type="GO" id="GO:0030163">
    <property type="term" value="P:protein catabolic process"/>
    <property type="evidence" value="ECO:0007669"/>
    <property type="project" value="InterPro"/>
</dbReference>
<dbReference type="Pfam" id="PF05362">
    <property type="entry name" value="Lon_C"/>
    <property type="match status" value="1"/>
</dbReference>
<dbReference type="PRINTS" id="PR00830">
    <property type="entry name" value="ENDOLAPTASE"/>
</dbReference>
<keyword evidence="5" id="KW-0067">ATP-binding</keyword>
<keyword evidence="6" id="KW-1185">Reference proteome</keyword>
<dbReference type="Pfam" id="PF20436">
    <property type="entry name" value="LonB_AAA-LID"/>
    <property type="match status" value="1"/>
</dbReference>
<dbReference type="GO" id="GO:0004252">
    <property type="term" value="F:serine-type endopeptidase activity"/>
    <property type="evidence" value="ECO:0007669"/>
    <property type="project" value="UniProtKB-UniRule"/>
</dbReference>
<dbReference type="Pfam" id="PF13654">
    <property type="entry name" value="AAA_32"/>
    <property type="match status" value="1"/>
</dbReference>
<dbReference type="Pfam" id="PF20437">
    <property type="entry name" value="LonC_helical"/>
    <property type="match status" value="1"/>
</dbReference>
<dbReference type="InterPro" id="IPR027065">
    <property type="entry name" value="Lon_Prtase"/>
</dbReference>
<dbReference type="GO" id="GO:0004176">
    <property type="term" value="F:ATP-dependent peptidase activity"/>
    <property type="evidence" value="ECO:0007669"/>
    <property type="project" value="UniProtKB-UniRule"/>
</dbReference>
<dbReference type="InterPro" id="IPR046844">
    <property type="entry name" value="Lon-like_helical"/>
</dbReference>
<feature type="active site" evidence="2">
    <location>
        <position position="699"/>
    </location>
</feature>
<keyword evidence="2" id="KW-0378">Hydrolase</keyword>